<dbReference type="GO" id="GO:0008757">
    <property type="term" value="F:S-adenosylmethionine-dependent methyltransferase activity"/>
    <property type="evidence" value="ECO:0007669"/>
    <property type="project" value="InterPro"/>
</dbReference>
<dbReference type="InterPro" id="IPR022641">
    <property type="entry name" value="CheR_N"/>
</dbReference>
<dbReference type="Pfam" id="PF03705">
    <property type="entry name" value="CheR_N"/>
    <property type="match status" value="1"/>
</dbReference>
<organism evidence="2">
    <name type="scientific">uncultured Gemmatimonadaceae bacterium</name>
    <dbReference type="NCBI Taxonomy" id="246130"/>
    <lineage>
        <taxon>Bacteria</taxon>
        <taxon>Pseudomonadati</taxon>
        <taxon>Gemmatimonadota</taxon>
        <taxon>Gemmatimonadia</taxon>
        <taxon>Gemmatimonadales</taxon>
        <taxon>Gemmatimonadaceae</taxon>
        <taxon>environmental samples</taxon>
    </lineage>
</organism>
<dbReference type="AlphaFoldDB" id="A0A6J4KKQ8"/>
<dbReference type="PANTHER" id="PTHR24422:SF8">
    <property type="entry name" value="CHEMOTAXIS PROTEIN"/>
    <property type="match status" value="1"/>
</dbReference>
<evidence type="ECO:0000313" key="2">
    <source>
        <dbReference type="EMBL" id="CAA9308786.1"/>
    </source>
</evidence>
<dbReference type="SUPFAM" id="SSF53335">
    <property type="entry name" value="S-adenosyl-L-methionine-dependent methyltransferases"/>
    <property type="match status" value="1"/>
</dbReference>
<protein>
    <submittedName>
        <fullName evidence="2">MCP methyltransferase, CheR-type</fullName>
    </submittedName>
</protein>
<reference evidence="2" key="1">
    <citation type="submission" date="2020-02" db="EMBL/GenBank/DDBJ databases">
        <authorList>
            <person name="Meier V. D."/>
        </authorList>
    </citation>
    <scope>NUCLEOTIDE SEQUENCE</scope>
    <source>
        <strain evidence="2">AVDCRST_MAG40</strain>
    </source>
</reference>
<dbReference type="PANTHER" id="PTHR24422">
    <property type="entry name" value="CHEMOTAXIS PROTEIN METHYLTRANSFERASE"/>
    <property type="match status" value="1"/>
</dbReference>
<accession>A0A6J4KKQ8</accession>
<dbReference type="InterPro" id="IPR050903">
    <property type="entry name" value="Bact_Chemotaxis_MeTrfase"/>
</dbReference>
<dbReference type="SMART" id="SM00138">
    <property type="entry name" value="MeTrc"/>
    <property type="match status" value="1"/>
</dbReference>
<dbReference type="Gene3D" id="3.40.50.150">
    <property type="entry name" value="Vaccinia Virus protein VP39"/>
    <property type="match status" value="1"/>
</dbReference>
<gene>
    <name evidence="2" type="ORF">AVDCRST_MAG40-843</name>
</gene>
<dbReference type="GO" id="GO:0032259">
    <property type="term" value="P:methylation"/>
    <property type="evidence" value="ECO:0007669"/>
    <property type="project" value="UniProtKB-KW"/>
</dbReference>
<dbReference type="Pfam" id="PF01739">
    <property type="entry name" value="CheR"/>
    <property type="match status" value="1"/>
</dbReference>
<dbReference type="SUPFAM" id="SSF47757">
    <property type="entry name" value="Chemotaxis receptor methyltransferase CheR, N-terminal domain"/>
    <property type="match status" value="1"/>
</dbReference>
<dbReference type="InterPro" id="IPR022642">
    <property type="entry name" value="CheR_C"/>
</dbReference>
<dbReference type="InterPro" id="IPR000780">
    <property type="entry name" value="CheR_MeTrfase"/>
</dbReference>
<dbReference type="InterPro" id="IPR029063">
    <property type="entry name" value="SAM-dependent_MTases_sf"/>
</dbReference>
<name>A0A6J4KKQ8_9BACT</name>
<proteinExistence type="predicted"/>
<keyword evidence="2" id="KW-0808">Transferase</keyword>
<dbReference type="EMBL" id="CADCTX010000247">
    <property type="protein sequence ID" value="CAA9308786.1"/>
    <property type="molecule type" value="Genomic_DNA"/>
</dbReference>
<feature type="domain" description="CheR-type methyltransferase" evidence="1">
    <location>
        <begin position="8"/>
        <end position="260"/>
    </location>
</feature>
<dbReference type="PRINTS" id="PR00996">
    <property type="entry name" value="CHERMTFRASE"/>
</dbReference>
<sequence length="297" mass="34377">MMTLPAAPLTYDPHLERIEIELLLEGVYRHYGFDFRSYAYASLRRRIWKRVEHERLDTVTALTERVLHEPAMMERLLLDLSINVTAMFRDPGFHAAFRREVVPLLRTYPFFRIWHAGCSTGEEVYSMAIVLEEEGLYDRARIYATDINELVLQRAKAGIFPLERMQEYTENYIRAGGTRSFSEYYTAKYDGALFKPSLSRHIVFSQHNLVTDRSFAEFNVILCRNVLIYFDKALQERVHGLFFESLATFGVLAVGSKESLRFSKYEDCYEVLSGPDKIYRKVRTGEFGAPCGEGAAP</sequence>
<evidence type="ECO:0000259" key="1">
    <source>
        <dbReference type="PROSITE" id="PS50123"/>
    </source>
</evidence>
<dbReference type="PROSITE" id="PS50123">
    <property type="entry name" value="CHER"/>
    <property type="match status" value="1"/>
</dbReference>
<keyword evidence="2" id="KW-0489">Methyltransferase</keyword>